<evidence type="ECO:0000313" key="2">
    <source>
        <dbReference type="EMBL" id="ADI01848.1"/>
    </source>
</evidence>
<reference evidence="3" key="1">
    <citation type="journal article" date="2010" name="Stand. Genomic Sci.">
        <title>Complete genome sequence of Syntrophothermus lipocalidus type strain (TGB-C1T).</title>
        <authorList>
            <consortium name="US DOE Joint Genome Institute (JGI-PGF)"/>
            <person name="Djao O."/>
            <person name="Zhang X."/>
            <person name="Lucas S."/>
            <person name="Lapidus A."/>
            <person name="Glavina Del Rio T."/>
            <person name="Nolan M."/>
            <person name="Tice H."/>
            <person name="Cheng J."/>
            <person name="Han C."/>
            <person name="Tapia R."/>
            <person name="Goodwin L."/>
            <person name="Pitluck S."/>
            <person name="Liolios K."/>
            <person name="Ivanova N."/>
            <person name="Mavromatis K."/>
            <person name="Mikhailova N."/>
            <person name="Ovchinnikova G."/>
            <person name="Pati A."/>
            <person name="Brambilla E."/>
            <person name="Chen A."/>
            <person name="Palaniappan K."/>
            <person name="Land M."/>
            <person name="Hauser L."/>
            <person name="Chang Y."/>
            <person name="Jeffries C."/>
            <person name="Rohde M."/>
            <person name="Sikorski J."/>
            <person name="Spring S."/>
            <person name="Goker M."/>
            <person name="Detter J."/>
            <person name="Woyke T."/>
            <person name="Bristow J."/>
            <person name="Eisen J."/>
            <person name="Markowitz V."/>
            <person name="Hugenholtz P."/>
            <person name="Kyrpides N."/>
            <person name="Klenk H."/>
        </authorList>
    </citation>
    <scope>NUCLEOTIDE SEQUENCE [LARGE SCALE GENOMIC DNA]</scope>
    <source>
        <strain evidence="3">DSM 12680 / TGB-C1</strain>
    </source>
</reference>
<dbReference type="RefSeq" id="WP_013175250.1">
    <property type="nucleotide sequence ID" value="NC_014220.1"/>
</dbReference>
<dbReference type="KEGG" id="slp:Slip_1070"/>
<dbReference type="PANTHER" id="PTHR37298">
    <property type="entry name" value="UPF0111 PROTEIN YKAA"/>
    <property type="match status" value="1"/>
</dbReference>
<dbReference type="Proteomes" id="UP000000378">
    <property type="component" value="Chromosome"/>
</dbReference>
<dbReference type="Pfam" id="PF01865">
    <property type="entry name" value="PhoU_div"/>
    <property type="match status" value="1"/>
</dbReference>
<dbReference type="AlphaFoldDB" id="D7CMB3"/>
<dbReference type="STRING" id="643648.Slip_1070"/>
<dbReference type="HOGENOM" id="CLU_086031_0_1_9"/>
<gene>
    <name evidence="2" type="ordered locus">Slip_1070</name>
</gene>
<dbReference type="InterPro" id="IPR038078">
    <property type="entry name" value="PhoU-like_sf"/>
</dbReference>
<proteinExistence type="inferred from homology"/>
<dbReference type="SUPFAM" id="SSF109755">
    <property type="entry name" value="PhoU-like"/>
    <property type="match status" value="1"/>
</dbReference>
<accession>D7CMB3</accession>
<protein>
    <submittedName>
        <fullName evidence="2">Putitive phosphate transport regulator</fullName>
    </submittedName>
</protein>
<dbReference type="eggNOG" id="COG1392">
    <property type="taxonomic scope" value="Bacteria"/>
</dbReference>
<dbReference type="OrthoDB" id="9797568at2"/>
<name>D7CMB3_SYNLT</name>
<dbReference type="InterPro" id="IPR018445">
    <property type="entry name" value="Put_Phosphate_transp_reg"/>
</dbReference>
<comment type="similarity">
    <text evidence="1">Belongs to the UPF0111 family.</text>
</comment>
<reference evidence="2 3" key="2">
    <citation type="journal article" date="2010" name="Stand. Genomic Sci.">
        <title>Complete genome sequence of Syntrophothermus lipocalidus type strain (TGB-C1).</title>
        <authorList>
            <person name="Djao O.D."/>
            <person name="Zhang X."/>
            <person name="Lucas S."/>
            <person name="Lapidus A."/>
            <person name="Del Rio T.G."/>
            <person name="Nolan M."/>
            <person name="Tice H."/>
            <person name="Cheng J.F."/>
            <person name="Han C."/>
            <person name="Tapia R."/>
            <person name="Goodwin L."/>
            <person name="Pitluck S."/>
            <person name="Liolios K."/>
            <person name="Ivanova N."/>
            <person name="Mavromatis K."/>
            <person name="Mikhailova N."/>
            <person name="Ovchinnikova G."/>
            <person name="Pati A."/>
            <person name="Brambilla E."/>
            <person name="Chen A."/>
            <person name="Palaniappan K."/>
            <person name="Land M."/>
            <person name="Hauser L."/>
            <person name="Chang Y.J."/>
            <person name="Jeffries C.D."/>
            <person name="Rohde M."/>
            <person name="Sikorski J."/>
            <person name="Spring S."/>
            <person name="Goker M."/>
            <person name="Detter J.C."/>
            <person name="Woyke T."/>
            <person name="Bristow J."/>
            <person name="Eisen J.A."/>
            <person name="Markowitz V."/>
            <person name="Hugenholtz P."/>
            <person name="Kyrpides N.C."/>
            <person name="Klenk H.P."/>
        </authorList>
    </citation>
    <scope>NUCLEOTIDE SEQUENCE [LARGE SCALE GENOMIC DNA]</scope>
    <source>
        <strain evidence="3">DSM 12680 / TGB-C1</strain>
    </source>
</reference>
<sequence>MRLFGRKDEHLFRLFQETARYVVRGGEILRSVVYDYTGLDAKLAELSCLEHEADRIIQELIVKLNTSFMLPFDREDAFQLVQKLGSTLDFISGIVDRMILYKAAPPNDTVREMVNLLCQALVEQEKAFAMLDDISKHKEDILKCCSNITTFERCEDSMYRNAMAYLFEHERDPVQVIKYKEVYEHVETAMDYCHDVGELITNICIKYS</sequence>
<dbReference type="EMBL" id="CP002048">
    <property type="protein sequence ID" value="ADI01848.1"/>
    <property type="molecule type" value="Genomic_DNA"/>
</dbReference>
<organism evidence="2 3">
    <name type="scientific">Syntrophothermus lipocalidus (strain DSM 12680 / TGB-C1)</name>
    <dbReference type="NCBI Taxonomy" id="643648"/>
    <lineage>
        <taxon>Bacteria</taxon>
        <taxon>Bacillati</taxon>
        <taxon>Bacillota</taxon>
        <taxon>Clostridia</taxon>
        <taxon>Eubacteriales</taxon>
        <taxon>Syntrophomonadaceae</taxon>
        <taxon>Syntrophothermus</taxon>
    </lineage>
</organism>
<keyword evidence="3" id="KW-1185">Reference proteome</keyword>
<dbReference type="InterPro" id="IPR052912">
    <property type="entry name" value="UPF0111_domain"/>
</dbReference>
<evidence type="ECO:0000256" key="1">
    <source>
        <dbReference type="ARBA" id="ARBA00008591"/>
    </source>
</evidence>
<dbReference type="PANTHER" id="PTHR37298:SF1">
    <property type="entry name" value="UPF0111 PROTEIN YKAA"/>
    <property type="match status" value="1"/>
</dbReference>
<dbReference type="Gene3D" id="1.20.58.220">
    <property type="entry name" value="Phosphate transport system protein phou homolog 2, domain 2"/>
    <property type="match status" value="1"/>
</dbReference>
<evidence type="ECO:0000313" key="3">
    <source>
        <dbReference type="Proteomes" id="UP000000378"/>
    </source>
</evidence>